<dbReference type="EMBL" id="JBEDUW010000007">
    <property type="protein sequence ID" value="KAK9911569.1"/>
    <property type="molecule type" value="Genomic_DNA"/>
</dbReference>
<sequence>MNKIAHSVEVASRLGLLHGSVRHYGLNGDVNSVLLMADIVLYVIAPDFPVLKKYVVDGVHTIFFPRHDPDALLKAFSHMISNGKLSKFARNSCLLWKTACYEPACIRIHNWFMQGFWRVH</sequence>
<protein>
    <submittedName>
        <fullName evidence="1">Uncharacterized protein</fullName>
    </submittedName>
</protein>
<reference evidence="1 2" key="1">
    <citation type="journal article" date="2023" name="G3 (Bethesda)">
        <title>A chromosome-length genome assembly and annotation of blackberry (Rubus argutus, cv. 'Hillquist').</title>
        <authorList>
            <person name="Bruna T."/>
            <person name="Aryal R."/>
            <person name="Dudchenko O."/>
            <person name="Sargent D.J."/>
            <person name="Mead D."/>
            <person name="Buti M."/>
            <person name="Cavallini A."/>
            <person name="Hytonen T."/>
            <person name="Andres J."/>
            <person name="Pham M."/>
            <person name="Weisz D."/>
            <person name="Mascagni F."/>
            <person name="Usai G."/>
            <person name="Natali L."/>
            <person name="Bassil N."/>
            <person name="Fernandez G.E."/>
            <person name="Lomsadze A."/>
            <person name="Armour M."/>
            <person name="Olukolu B."/>
            <person name="Poorten T."/>
            <person name="Britton C."/>
            <person name="Davik J."/>
            <person name="Ashrafi H."/>
            <person name="Aiden E.L."/>
            <person name="Borodovsky M."/>
            <person name="Worthington M."/>
        </authorList>
    </citation>
    <scope>NUCLEOTIDE SEQUENCE [LARGE SCALE GENOMIC DNA]</scope>
    <source>
        <strain evidence="1">PI 553951</strain>
    </source>
</reference>
<gene>
    <name evidence="1" type="ORF">M0R45_035466</name>
</gene>
<organism evidence="1 2">
    <name type="scientific">Rubus argutus</name>
    <name type="common">Southern blackberry</name>
    <dbReference type="NCBI Taxonomy" id="59490"/>
    <lineage>
        <taxon>Eukaryota</taxon>
        <taxon>Viridiplantae</taxon>
        <taxon>Streptophyta</taxon>
        <taxon>Embryophyta</taxon>
        <taxon>Tracheophyta</taxon>
        <taxon>Spermatophyta</taxon>
        <taxon>Magnoliopsida</taxon>
        <taxon>eudicotyledons</taxon>
        <taxon>Gunneridae</taxon>
        <taxon>Pentapetalae</taxon>
        <taxon>rosids</taxon>
        <taxon>fabids</taxon>
        <taxon>Rosales</taxon>
        <taxon>Rosaceae</taxon>
        <taxon>Rosoideae</taxon>
        <taxon>Rosoideae incertae sedis</taxon>
        <taxon>Rubus</taxon>
    </lineage>
</organism>
<name>A0AAW1VXM1_RUBAR</name>
<keyword evidence="2" id="KW-1185">Reference proteome</keyword>
<accession>A0AAW1VXM1</accession>
<proteinExistence type="predicted"/>
<comment type="caution">
    <text evidence="1">The sequence shown here is derived from an EMBL/GenBank/DDBJ whole genome shotgun (WGS) entry which is preliminary data.</text>
</comment>
<dbReference type="PANTHER" id="PTHR46635">
    <property type="entry name" value="GLYCOSYL TRANSFERASE FAMILY 1 PROTEIN"/>
    <property type="match status" value="1"/>
</dbReference>
<evidence type="ECO:0000313" key="2">
    <source>
        <dbReference type="Proteomes" id="UP001457282"/>
    </source>
</evidence>
<dbReference type="SUPFAM" id="SSF53756">
    <property type="entry name" value="UDP-Glycosyltransferase/glycogen phosphorylase"/>
    <property type="match status" value="1"/>
</dbReference>
<evidence type="ECO:0000313" key="1">
    <source>
        <dbReference type="EMBL" id="KAK9911569.1"/>
    </source>
</evidence>
<dbReference type="PANTHER" id="PTHR46635:SF2">
    <property type="entry name" value="GLYCOSYL TRANSFERASE FAMILY 1 DOMAIN-CONTAINING PROTEIN"/>
    <property type="match status" value="1"/>
</dbReference>
<dbReference type="AlphaFoldDB" id="A0AAW1VXM1"/>
<dbReference type="Proteomes" id="UP001457282">
    <property type="component" value="Unassembled WGS sequence"/>
</dbReference>